<evidence type="ECO:0000256" key="1">
    <source>
        <dbReference type="ARBA" id="ARBA00000900"/>
    </source>
</evidence>
<dbReference type="CDD" id="cd16664">
    <property type="entry name" value="RING-Ubox_PUB"/>
    <property type="match status" value="1"/>
</dbReference>
<organism evidence="7 8">
    <name type="scientific">Taxus chinensis</name>
    <name type="common">Chinese yew</name>
    <name type="synonym">Taxus wallichiana var. chinensis</name>
    <dbReference type="NCBI Taxonomy" id="29808"/>
    <lineage>
        <taxon>Eukaryota</taxon>
        <taxon>Viridiplantae</taxon>
        <taxon>Streptophyta</taxon>
        <taxon>Embryophyta</taxon>
        <taxon>Tracheophyta</taxon>
        <taxon>Spermatophyta</taxon>
        <taxon>Pinopsida</taxon>
        <taxon>Pinidae</taxon>
        <taxon>Conifers II</taxon>
        <taxon>Cupressales</taxon>
        <taxon>Taxaceae</taxon>
        <taxon>Taxus</taxon>
    </lineage>
</organism>
<dbReference type="GO" id="GO:0016567">
    <property type="term" value="P:protein ubiquitination"/>
    <property type="evidence" value="ECO:0007669"/>
    <property type="project" value="InterPro"/>
</dbReference>
<dbReference type="AlphaFoldDB" id="A0AA38FWP3"/>
<feature type="domain" description="U-box" evidence="6">
    <location>
        <begin position="242"/>
        <end position="321"/>
    </location>
</feature>
<evidence type="ECO:0000256" key="5">
    <source>
        <dbReference type="SAM" id="Coils"/>
    </source>
</evidence>
<dbReference type="EMBL" id="JAHRHJ020000006">
    <property type="protein sequence ID" value="KAH9311648.1"/>
    <property type="molecule type" value="Genomic_DNA"/>
</dbReference>
<proteinExistence type="predicted"/>
<evidence type="ECO:0000256" key="4">
    <source>
        <dbReference type="ARBA" id="ARBA00022679"/>
    </source>
</evidence>
<dbReference type="SMART" id="SM00504">
    <property type="entry name" value="Ubox"/>
    <property type="match status" value="1"/>
</dbReference>
<dbReference type="SUPFAM" id="SSF48371">
    <property type="entry name" value="ARM repeat"/>
    <property type="match status" value="1"/>
</dbReference>
<protein>
    <recommendedName>
        <fullName evidence="3">RING-type E3 ubiquitin transferase</fullName>
        <ecNumber evidence="3">2.3.2.27</ecNumber>
    </recommendedName>
</protein>
<comment type="pathway">
    <text evidence="2">Protein modification; protein ubiquitination.</text>
</comment>
<dbReference type="InterPro" id="IPR045210">
    <property type="entry name" value="RING-Ubox_PUB"/>
</dbReference>
<evidence type="ECO:0000259" key="6">
    <source>
        <dbReference type="PROSITE" id="PS51698"/>
    </source>
</evidence>
<reference evidence="7 8" key="1">
    <citation type="journal article" date="2021" name="Nat. Plants">
        <title>The Taxus genome provides insights into paclitaxel biosynthesis.</title>
        <authorList>
            <person name="Xiong X."/>
            <person name="Gou J."/>
            <person name="Liao Q."/>
            <person name="Li Y."/>
            <person name="Zhou Q."/>
            <person name="Bi G."/>
            <person name="Li C."/>
            <person name="Du R."/>
            <person name="Wang X."/>
            <person name="Sun T."/>
            <person name="Guo L."/>
            <person name="Liang H."/>
            <person name="Lu P."/>
            <person name="Wu Y."/>
            <person name="Zhang Z."/>
            <person name="Ro D.K."/>
            <person name="Shang Y."/>
            <person name="Huang S."/>
            <person name="Yan J."/>
        </authorList>
    </citation>
    <scope>NUCLEOTIDE SEQUENCE [LARGE SCALE GENOMIC DNA]</scope>
    <source>
        <strain evidence="7">Ta-2019</strain>
    </source>
</reference>
<comment type="caution">
    <text evidence="7">The sequence shown here is derived from an EMBL/GenBank/DDBJ whole genome shotgun (WGS) entry which is preliminary data.</text>
</comment>
<dbReference type="InterPro" id="IPR016024">
    <property type="entry name" value="ARM-type_fold"/>
</dbReference>
<dbReference type="Proteomes" id="UP000824469">
    <property type="component" value="Unassembled WGS sequence"/>
</dbReference>
<evidence type="ECO:0000256" key="3">
    <source>
        <dbReference type="ARBA" id="ARBA00012483"/>
    </source>
</evidence>
<dbReference type="OMA" id="QGRQTAK"/>
<dbReference type="PROSITE" id="PS51698">
    <property type="entry name" value="U_BOX"/>
    <property type="match status" value="1"/>
</dbReference>
<sequence>MSGGQISVVLGLLNEVGRGWPNGLAGESGRRFHEYVKRVEEVLKAVDKVFMSQQPPPVQTALRGIAADLSRAQTTTDLYKNKSKIYVLINCRTLTKALQDITRSIGKWLTLLDLGLQNNYHLHDKSDALSREMQQALFSVTENEERVCCTLEKEAQGRQTAKAVQNAIMMDIARALGMDLERNRTELCEQIQLLKNDLGDSDAENDLHILESLERIFDSWAIEPHVISRPIDSDVEEDAPIPPFKTFLCPLTKEVMKDPVVLESSQTYERSAIQHWFAHCREQGRNPTCPVTGQVLKSMELRPNIGLYGTIQEWIERNVDVRIKTAIQQLGNSASLEDSERALDDIYKISEEYPLSRYKLRMSGLIPLIAGTIQRPQKGVGSQLRSKVLMTLLSMAGDADSKRMMVEAGVSKLAIKSLTGSLEKEKEYAVKLLLDFSREREFCSRIASEKGSLLLLCGMAGNTENPTLSNLAEETLRKMEEIEENVQQLAAAGRFQPFLTHLCE</sequence>
<feature type="coiled-coil region" evidence="5">
    <location>
        <begin position="465"/>
        <end position="492"/>
    </location>
</feature>
<evidence type="ECO:0000313" key="8">
    <source>
        <dbReference type="Proteomes" id="UP000824469"/>
    </source>
</evidence>
<dbReference type="SUPFAM" id="SSF57850">
    <property type="entry name" value="RING/U-box"/>
    <property type="match status" value="1"/>
</dbReference>
<keyword evidence="8" id="KW-1185">Reference proteome</keyword>
<dbReference type="PANTHER" id="PTHR45958">
    <property type="entry name" value="RING-TYPE E3 UBIQUITIN TRANSFERASE"/>
    <property type="match status" value="1"/>
</dbReference>
<dbReference type="EC" id="2.3.2.27" evidence="3"/>
<dbReference type="Gene3D" id="3.30.40.10">
    <property type="entry name" value="Zinc/RING finger domain, C3HC4 (zinc finger)"/>
    <property type="match status" value="1"/>
</dbReference>
<feature type="non-terminal residue" evidence="7">
    <location>
        <position position="504"/>
    </location>
</feature>
<comment type="catalytic activity">
    <reaction evidence="1">
        <text>S-ubiquitinyl-[E2 ubiquitin-conjugating enzyme]-L-cysteine + [acceptor protein]-L-lysine = [E2 ubiquitin-conjugating enzyme]-L-cysteine + N(6)-ubiquitinyl-[acceptor protein]-L-lysine.</text>
        <dbReference type="EC" id="2.3.2.27"/>
    </reaction>
</comment>
<evidence type="ECO:0000256" key="2">
    <source>
        <dbReference type="ARBA" id="ARBA00004906"/>
    </source>
</evidence>
<dbReference type="InterPro" id="IPR011989">
    <property type="entry name" value="ARM-like"/>
</dbReference>
<accession>A0AA38FWP3</accession>
<name>A0AA38FWP3_TAXCH</name>
<dbReference type="GO" id="GO:0061630">
    <property type="term" value="F:ubiquitin protein ligase activity"/>
    <property type="evidence" value="ECO:0007669"/>
    <property type="project" value="UniProtKB-EC"/>
</dbReference>
<dbReference type="PANTHER" id="PTHR45958:SF14">
    <property type="entry name" value="RING-TYPE E3 UBIQUITIN TRANSFERASE"/>
    <property type="match status" value="1"/>
</dbReference>
<dbReference type="Pfam" id="PF04564">
    <property type="entry name" value="U-box"/>
    <property type="match status" value="1"/>
</dbReference>
<dbReference type="InterPro" id="IPR003613">
    <property type="entry name" value="Ubox_domain"/>
</dbReference>
<dbReference type="Gene3D" id="1.25.10.10">
    <property type="entry name" value="Leucine-rich Repeat Variant"/>
    <property type="match status" value="1"/>
</dbReference>
<dbReference type="InterPro" id="IPR052608">
    <property type="entry name" value="U-box_domain_protein"/>
</dbReference>
<keyword evidence="4" id="KW-0808">Transferase</keyword>
<dbReference type="InterPro" id="IPR013083">
    <property type="entry name" value="Znf_RING/FYVE/PHD"/>
</dbReference>
<gene>
    <name evidence="7" type="ORF">KI387_026683</name>
</gene>
<evidence type="ECO:0000313" key="7">
    <source>
        <dbReference type="EMBL" id="KAH9311648.1"/>
    </source>
</evidence>
<keyword evidence="5" id="KW-0175">Coiled coil</keyword>